<dbReference type="Gene3D" id="3.40.50.150">
    <property type="entry name" value="Vaccinia Virus protein VP39"/>
    <property type="match status" value="1"/>
</dbReference>
<sequence length="233" mass="26327">MTTYSRENPSPRYITLGKIYSEVHEEGGLQGDDALVGDLTPEDIFSGSSLYDHIPRVRELAAQTRAKTILDYGSGKGVLYKQKDLTLPDGTVTPSIKDYWGVETIHCYDPGVAEYAQLPDDPCDGVVCTDVLEHIPAEDIDWFLAELFRYADKFVYANIASYPARKMLPNGWNAHVTIEKPGWWRERIRKAAAGWRGEAYVFQVLERKRGIHGNLRRLCGLSKWKATNIEFGV</sequence>
<evidence type="ECO:0000313" key="2">
    <source>
        <dbReference type="Proteomes" id="UP000598467"/>
    </source>
</evidence>
<accession>A0A926P237</accession>
<protein>
    <submittedName>
        <fullName evidence="1">Class I SAM-dependent methyltransferase</fullName>
    </submittedName>
</protein>
<reference evidence="1" key="1">
    <citation type="submission" date="2020-05" db="EMBL/GenBank/DDBJ databases">
        <title>Identification of trans-AT polyketide cluster in two marine bacteria, producers of a novel glutaramide-containing polyketide sesbanimide D and analogs.</title>
        <authorList>
            <person name="Kacar D."/>
            <person name="Rodriguez P."/>
            <person name="Canedo L."/>
            <person name="Gonzalez E."/>
            <person name="Galan B."/>
            <person name="De La Calle F."/>
            <person name="Garcia J.L."/>
        </authorList>
    </citation>
    <scope>NUCLEOTIDE SEQUENCE</scope>
    <source>
        <strain evidence="1">PHM038</strain>
    </source>
</reference>
<dbReference type="AlphaFoldDB" id="A0A926P237"/>
<keyword evidence="1" id="KW-0489">Methyltransferase</keyword>
<proteinExistence type="predicted"/>
<dbReference type="GO" id="GO:0008168">
    <property type="term" value="F:methyltransferase activity"/>
    <property type="evidence" value="ECO:0007669"/>
    <property type="project" value="UniProtKB-KW"/>
</dbReference>
<name>A0A926P237_9HYPH</name>
<dbReference type="EMBL" id="JABFCZ010000024">
    <property type="protein sequence ID" value="MBD1548611.1"/>
    <property type="molecule type" value="Genomic_DNA"/>
</dbReference>
<gene>
    <name evidence="1" type="ORF">HK439_20295</name>
</gene>
<comment type="caution">
    <text evidence="1">The sequence shown here is derived from an EMBL/GenBank/DDBJ whole genome shotgun (WGS) entry which is preliminary data.</text>
</comment>
<dbReference type="GO" id="GO:0032259">
    <property type="term" value="P:methylation"/>
    <property type="evidence" value="ECO:0007669"/>
    <property type="project" value="UniProtKB-KW"/>
</dbReference>
<dbReference type="Proteomes" id="UP000598467">
    <property type="component" value="Unassembled WGS sequence"/>
</dbReference>
<dbReference type="InterPro" id="IPR029063">
    <property type="entry name" value="SAM-dependent_MTases_sf"/>
</dbReference>
<keyword evidence="1" id="KW-0808">Transferase</keyword>
<organism evidence="1 2">
    <name type="scientific">Roseibium aggregatum</name>
    <dbReference type="NCBI Taxonomy" id="187304"/>
    <lineage>
        <taxon>Bacteria</taxon>
        <taxon>Pseudomonadati</taxon>
        <taxon>Pseudomonadota</taxon>
        <taxon>Alphaproteobacteria</taxon>
        <taxon>Hyphomicrobiales</taxon>
        <taxon>Stappiaceae</taxon>
        <taxon>Roseibium</taxon>
    </lineage>
</organism>
<evidence type="ECO:0000313" key="1">
    <source>
        <dbReference type="EMBL" id="MBD1548611.1"/>
    </source>
</evidence>
<dbReference type="SUPFAM" id="SSF53335">
    <property type="entry name" value="S-adenosyl-L-methionine-dependent methyltransferases"/>
    <property type="match status" value="1"/>
</dbReference>